<protein>
    <recommendedName>
        <fullName evidence="3 11">Shikimate kinase</fullName>
        <shortName evidence="11">SK</shortName>
        <ecNumber evidence="3 11">2.7.1.71</ecNumber>
    </recommendedName>
</protein>
<dbReference type="Gene3D" id="3.40.50.300">
    <property type="entry name" value="P-loop containing nucleotide triphosphate hydrolases"/>
    <property type="match status" value="1"/>
</dbReference>
<dbReference type="CDD" id="cd00464">
    <property type="entry name" value="SK"/>
    <property type="match status" value="1"/>
</dbReference>
<accession>A0ABV2THG8</accession>
<evidence type="ECO:0000256" key="2">
    <source>
        <dbReference type="ARBA" id="ARBA00006997"/>
    </source>
</evidence>
<proteinExistence type="inferred from homology"/>
<dbReference type="PANTHER" id="PTHR21087:SF16">
    <property type="entry name" value="SHIKIMATE KINASE 1, CHLOROPLASTIC"/>
    <property type="match status" value="1"/>
</dbReference>
<feature type="binding site" evidence="11">
    <location>
        <position position="24"/>
    </location>
    <ligand>
        <name>substrate</name>
    </ligand>
</feature>
<evidence type="ECO:0000256" key="4">
    <source>
        <dbReference type="ARBA" id="ARBA00022605"/>
    </source>
</evidence>
<feature type="binding site" evidence="11">
    <location>
        <position position="70"/>
    </location>
    <ligand>
        <name>substrate</name>
    </ligand>
</feature>
<dbReference type="EMBL" id="JBEWZI010000003">
    <property type="protein sequence ID" value="MET7013373.1"/>
    <property type="molecule type" value="Genomic_DNA"/>
</dbReference>
<evidence type="ECO:0000313" key="12">
    <source>
        <dbReference type="EMBL" id="MET7013373.1"/>
    </source>
</evidence>
<organism evidence="12 13">
    <name type="scientific">Uliginosibacterium flavum</name>
    <dbReference type="NCBI Taxonomy" id="1396831"/>
    <lineage>
        <taxon>Bacteria</taxon>
        <taxon>Pseudomonadati</taxon>
        <taxon>Pseudomonadota</taxon>
        <taxon>Betaproteobacteria</taxon>
        <taxon>Rhodocyclales</taxon>
        <taxon>Zoogloeaceae</taxon>
        <taxon>Uliginosibacterium</taxon>
    </lineage>
</organism>
<evidence type="ECO:0000256" key="1">
    <source>
        <dbReference type="ARBA" id="ARBA00004842"/>
    </source>
</evidence>
<comment type="subcellular location">
    <subcellularLocation>
        <location evidence="11">Cytoplasm</location>
    </subcellularLocation>
</comment>
<dbReference type="InterPro" id="IPR000623">
    <property type="entry name" value="Shikimate_kinase/TSH1"/>
</dbReference>
<feature type="binding site" evidence="11">
    <location>
        <position position="48"/>
    </location>
    <ligand>
        <name>substrate</name>
    </ligand>
</feature>
<comment type="pathway">
    <text evidence="1 11">Metabolic intermediate biosynthesis; chorismate biosynthesis; chorismate from D-erythrose 4-phosphate and phosphoenolpyruvate: step 5/7.</text>
</comment>
<evidence type="ECO:0000256" key="5">
    <source>
        <dbReference type="ARBA" id="ARBA00022679"/>
    </source>
</evidence>
<comment type="subunit">
    <text evidence="11">Monomer.</text>
</comment>
<evidence type="ECO:0000256" key="7">
    <source>
        <dbReference type="ARBA" id="ARBA00022777"/>
    </source>
</evidence>
<dbReference type="InterPro" id="IPR031322">
    <property type="entry name" value="Shikimate/glucono_kinase"/>
</dbReference>
<sequence>MGSGKTTIGRQIARRMGRVFYDSDHEVVHRAGVRIPLIFELEGELGFRRREAQVIAELAEQSGVIVATGGGAVLYPANRKVMKDSGWVVYLDVPTHVLLERTRHDTNRPLLQVADPAAKLNALRAERDPLYRDVADMVIDGSRINSHGAVMKILAEWERQCALST</sequence>
<dbReference type="InterPro" id="IPR027417">
    <property type="entry name" value="P-loop_NTPase"/>
</dbReference>
<dbReference type="Proteomes" id="UP001549691">
    <property type="component" value="Unassembled WGS sequence"/>
</dbReference>
<name>A0ABV2THG8_9RHOO</name>
<keyword evidence="13" id="KW-1185">Reference proteome</keyword>
<dbReference type="RefSeq" id="WP_354599988.1">
    <property type="nucleotide sequence ID" value="NZ_JBEWZI010000003.1"/>
</dbReference>
<keyword evidence="11" id="KW-0460">Magnesium</keyword>
<keyword evidence="8 11" id="KW-0067">ATP-binding</keyword>
<keyword evidence="4 11" id="KW-0028">Amino-acid biosynthesis</keyword>
<dbReference type="PANTHER" id="PTHR21087">
    <property type="entry name" value="SHIKIMATE KINASE"/>
    <property type="match status" value="1"/>
</dbReference>
<dbReference type="PROSITE" id="PS01128">
    <property type="entry name" value="SHIKIMATE_KINASE"/>
    <property type="match status" value="1"/>
</dbReference>
<gene>
    <name evidence="11" type="primary">aroK</name>
    <name evidence="12" type="ORF">ABXR19_04175</name>
</gene>
<comment type="caution">
    <text evidence="11">Lacks conserved residue(s) required for the propagation of feature annotation.</text>
</comment>
<keyword evidence="11" id="KW-0963">Cytoplasm</keyword>
<evidence type="ECO:0000256" key="11">
    <source>
        <dbReference type="HAMAP-Rule" id="MF_00109"/>
    </source>
</evidence>
<evidence type="ECO:0000313" key="13">
    <source>
        <dbReference type="Proteomes" id="UP001549691"/>
    </source>
</evidence>
<evidence type="ECO:0000256" key="6">
    <source>
        <dbReference type="ARBA" id="ARBA00022741"/>
    </source>
</evidence>
<dbReference type="HAMAP" id="MF_00109">
    <property type="entry name" value="Shikimate_kinase"/>
    <property type="match status" value="1"/>
</dbReference>
<reference evidence="12 13" key="1">
    <citation type="submission" date="2024-07" db="EMBL/GenBank/DDBJ databases">
        <title>Uliginosibacterium flavum JJ3220;KACC:17644.</title>
        <authorList>
            <person name="Kim M.K."/>
        </authorList>
    </citation>
    <scope>NUCLEOTIDE SEQUENCE [LARGE SCALE GENOMIC DNA]</scope>
    <source>
        <strain evidence="12 13">KACC:17644</strain>
    </source>
</reference>
<dbReference type="InterPro" id="IPR023000">
    <property type="entry name" value="Shikimate_kinase_CS"/>
</dbReference>
<keyword evidence="11" id="KW-0479">Metal-binding</keyword>
<evidence type="ECO:0000256" key="9">
    <source>
        <dbReference type="ARBA" id="ARBA00023141"/>
    </source>
</evidence>
<dbReference type="EC" id="2.7.1.71" evidence="3 11"/>
<dbReference type="Pfam" id="PF01202">
    <property type="entry name" value="SKI"/>
    <property type="match status" value="1"/>
</dbReference>
<feature type="binding site" evidence="11">
    <location>
        <position position="6"/>
    </location>
    <ligand>
        <name>Mg(2+)</name>
        <dbReference type="ChEBI" id="CHEBI:18420"/>
    </ligand>
</feature>
<comment type="cofactor">
    <cofactor evidence="11">
        <name>Mg(2+)</name>
        <dbReference type="ChEBI" id="CHEBI:18420"/>
    </cofactor>
    <text evidence="11">Binds 1 Mg(2+) ion per subunit.</text>
</comment>
<evidence type="ECO:0000256" key="10">
    <source>
        <dbReference type="ARBA" id="ARBA00048567"/>
    </source>
</evidence>
<keyword evidence="5 11" id="KW-0808">Transferase</keyword>
<comment type="similarity">
    <text evidence="2 11">Belongs to the shikimate kinase family.</text>
</comment>
<keyword evidence="7 11" id="KW-0418">Kinase</keyword>
<dbReference type="SUPFAM" id="SSF52540">
    <property type="entry name" value="P-loop containing nucleoside triphosphate hydrolases"/>
    <property type="match status" value="1"/>
</dbReference>
<feature type="binding site" evidence="11">
    <location>
        <begin position="2"/>
        <end position="7"/>
    </location>
    <ligand>
        <name>ATP</name>
        <dbReference type="ChEBI" id="CHEBI:30616"/>
    </ligand>
</feature>
<evidence type="ECO:0000256" key="8">
    <source>
        <dbReference type="ARBA" id="ARBA00022840"/>
    </source>
</evidence>
<comment type="caution">
    <text evidence="12">The sequence shown here is derived from an EMBL/GenBank/DDBJ whole genome shotgun (WGS) entry which is preliminary data.</text>
</comment>
<feature type="binding site" evidence="11">
    <location>
        <position position="127"/>
    </location>
    <ligand>
        <name>substrate</name>
    </ligand>
</feature>
<evidence type="ECO:0000256" key="3">
    <source>
        <dbReference type="ARBA" id="ARBA00012154"/>
    </source>
</evidence>
<keyword evidence="6 11" id="KW-0547">Nucleotide-binding</keyword>
<dbReference type="GO" id="GO:0004765">
    <property type="term" value="F:shikimate kinase activity"/>
    <property type="evidence" value="ECO:0007669"/>
    <property type="project" value="UniProtKB-EC"/>
</dbReference>
<keyword evidence="9 11" id="KW-0057">Aromatic amino acid biosynthesis</keyword>
<comment type="catalytic activity">
    <reaction evidence="10 11">
        <text>shikimate + ATP = 3-phosphoshikimate + ADP + H(+)</text>
        <dbReference type="Rhea" id="RHEA:13121"/>
        <dbReference type="ChEBI" id="CHEBI:15378"/>
        <dbReference type="ChEBI" id="CHEBI:30616"/>
        <dbReference type="ChEBI" id="CHEBI:36208"/>
        <dbReference type="ChEBI" id="CHEBI:145989"/>
        <dbReference type="ChEBI" id="CHEBI:456216"/>
        <dbReference type="EC" id="2.7.1.71"/>
    </reaction>
</comment>
<comment type="function">
    <text evidence="11">Catalyzes the specific phosphorylation of the 3-hydroxyl group of shikimic acid using ATP as a cosubstrate.</text>
</comment>
<dbReference type="PRINTS" id="PR01100">
    <property type="entry name" value="SHIKIMTKNASE"/>
</dbReference>
<feature type="binding site" evidence="11">
    <location>
        <position position="108"/>
    </location>
    <ligand>
        <name>ATP</name>
        <dbReference type="ChEBI" id="CHEBI:30616"/>
    </ligand>
</feature>